<gene>
    <name evidence="2" type="ORF">MAR_016452</name>
</gene>
<protein>
    <submittedName>
        <fullName evidence="2">Uncharacterized protein</fullName>
    </submittedName>
</protein>
<dbReference type="Proteomes" id="UP001164746">
    <property type="component" value="Chromosome 12"/>
</dbReference>
<dbReference type="EMBL" id="CP111023">
    <property type="protein sequence ID" value="WAR22478.1"/>
    <property type="molecule type" value="Genomic_DNA"/>
</dbReference>
<evidence type="ECO:0000256" key="1">
    <source>
        <dbReference type="SAM" id="MobiDB-lite"/>
    </source>
</evidence>
<feature type="compositionally biased region" description="Basic and acidic residues" evidence="1">
    <location>
        <begin position="26"/>
        <end position="36"/>
    </location>
</feature>
<evidence type="ECO:0000313" key="2">
    <source>
        <dbReference type="EMBL" id="WAR22478.1"/>
    </source>
</evidence>
<sequence length="160" mass="18088">MGNWLQRSTTESSSGYGSVSNSVIRDGTHDASSHERKACTRQLKVVSEPTNCDKTSLSAINEHVTDLRESVIFPELKHLDKRVNLGRFSFDSPQFSKQGKHVPEESVTRRVLENALEKTGQPGTKDESRDSAYESIRSDNHSIHEVRSDVYKLVMKKERI</sequence>
<feature type="compositionally biased region" description="Basic and acidic residues" evidence="1">
    <location>
        <begin position="124"/>
        <end position="140"/>
    </location>
</feature>
<feature type="compositionally biased region" description="Low complexity" evidence="1">
    <location>
        <begin position="8"/>
        <end position="23"/>
    </location>
</feature>
<name>A0ABY7FP68_MYAAR</name>
<accession>A0ABY7FP68</accession>
<evidence type="ECO:0000313" key="3">
    <source>
        <dbReference type="Proteomes" id="UP001164746"/>
    </source>
</evidence>
<proteinExistence type="predicted"/>
<organism evidence="2 3">
    <name type="scientific">Mya arenaria</name>
    <name type="common">Soft-shell clam</name>
    <dbReference type="NCBI Taxonomy" id="6604"/>
    <lineage>
        <taxon>Eukaryota</taxon>
        <taxon>Metazoa</taxon>
        <taxon>Spiralia</taxon>
        <taxon>Lophotrochozoa</taxon>
        <taxon>Mollusca</taxon>
        <taxon>Bivalvia</taxon>
        <taxon>Autobranchia</taxon>
        <taxon>Heteroconchia</taxon>
        <taxon>Euheterodonta</taxon>
        <taxon>Imparidentia</taxon>
        <taxon>Neoheterodontei</taxon>
        <taxon>Myida</taxon>
        <taxon>Myoidea</taxon>
        <taxon>Myidae</taxon>
        <taxon>Mya</taxon>
    </lineage>
</organism>
<feature type="region of interest" description="Disordered" evidence="1">
    <location>
        <begin position="115"/>
        <end position="140"/>
    </location>
</feature>
<feature type="region of interest" description="Disordered" evidence="1">
    <location>
        <begin position="1"/>
        <end position="36"/>
    </location>
</feature>
<reference evidence="2" key="1">
    <citation type="submission" date="2022-11" db="EMBL/GenBank/DDBJ databases">
        <title>Centuries of genome instability and evolution in soft-shell clam transmissible cancer (bioRxiv).</title>
        <authorList>
            <person name="Hart S.F.M."/>
            <person name="Yonemitsu M.A."/>
            <person name="Giersch R.M."/>
            <person name="Beal B.F."/>
            <person name="Arriagada G."/>
            <person name="Davis B.W."/>
            <person name="Ostrander E.A."/>
            <person name="Goff S.P."/>
            <person name="Metzger M.J."/>
        </authorList>
    </citation>
    <scope>NUCLEOTIDE SEQUENCE</scope>
    <source>
        <strain evidence="2">MELC-2E11</strain>
        <tissue evidence="2">Siphon/mantle</tissue>
    </source>
</reference>
<keyword evidence="3" id="KW-1185">Reference proteome</keyword>